<dbReference type="EMBL" id="KV441395">
    <property type="protein sequence ID" value="OAF58964.1"/>
    <property type="molecule type" value="Genomic_DNA"/>
</dbReference>
<dbReference type="OrthoDB" id="3485856at2759"/>
<evidence type="ECO:0000256" key="1">
    <source>
        <dbReference type="SAM" id="MobiDB-lite"/>
    </source>
</evidence>
<name>A0A177ACR5_9PEZI</name>
<feature type="compositionally biased region" description="Polar residues" evidence="1">
    <location>
        <begin position="1"/>
        <end position="15"/>
    </location>
</feature>
<dbReference type="Proteomes" id="UP000077154">
    <property type="component" value="Unassembled WGS sequence"/>
</dbReference>
<feature type="region of interest" description="Disordered" evidence="1">
    <location>
        <begin position="310"/>
        <end position="362"/>
    </location>
</feature>
<dbReference type="VEuPathDB" id="FungiDB:GMDG_08051"/>
<evidence type="ECO:0000313" key="2">
    <source>
        <dbReference type="EMBL" id="OAF58964.1"/>
    </source>
</evidence>
<feature type="region of interest" description="Disordered" evidence="1">
    <location>
        <begin position="1"/>
        <end position="30"/>
    </location>
</feature>
<gene>
    <name evidence="2" type="ORF">VC83_06264</name>
</gene>
<dbReference type="AlphaFoldDB" id="A0A177ACR5"/>
<proteinExistence type="predicted"/>
<reference evidence="2" key="1">
    <citation type="submission" date="2016-03" db="EMBL/GenBank/DDBJ databases">
        <title>Updated assembly of Pseudogymnoascus destructans, the fungus causing white-nose syndrome of bats.</title>
        <authorList>
            <person name="Palmer J.M."/>
            <person name="Drees K.P."/>
            <person name="Foster J.T."/>
            <person name="Lindner D.L."/>
        </authorList>
    </citation>
    <scope>NUCLEOTIDE SEQUENCE [LARGE SCALE GENOMIC DNA]</scope>
    <source>
        <strain evidence="2">20631-21</strain>
    </source>
</reference>
<protein>
    <submittedName>
        <fullName evidence="2">Uncharacterized protein</fullName>
    </submittedName>
</protein>
<dbReference type="eggNOG" id="ENOG502SN70">
    <property type="taxonomic scope" value="Eukaryota"/>
</dbReference>
<accession>A0A177ACR5</accession>
<feature type="compositionally biased region" description="Basic and acidic residues" evidence="1">
    <location>
        <begin position="319"/>
        <end position="350"/>
    </location>
</feature>
<feature type="compositionally biased region" description="Polar residues" evidence="1">
    <location>
        <begin position="351"/>
        <end position="362"/>
    </location>
</feature>
<organism evidence="2">
    <name type="scientific">Pseudogymnoascus destructans</name>
    <dbReference type="NCBI Taxonomy" id="655981"/>
    <lineage>
        <taxon>Eukaryota</taxon>
        <taxon>Fungi</taxon>
        <taxon>Dikarya</taxon>
        <taxon>Ascomycota</taxon>
        <taxon>Pezizomycotina</taxon>
        <taxon>Leotiomycetes</taxon>
        <taxon>Thelebolales</taxon>
        <taxon>Thelebolaceae</taxon>
        <taxon>Pseudogymnoascus</taxon>
    </lineage>
</organism>
<dbReference type="RefSeq" id="XP_024324248.1">
    <property type="nucleotide sequence ID" value="XM_024469867.1"/>
</dbReference>
<dbReference type="GeneID" id="36289326"/>
<sequence>MNIQHATPPESFTSAPLTPPPTDDKSTSPASRIIREIRNQQEGRKLTSIPWASYNLDVEGYEDLLLRLQVDESLCGFAQHKLRYDYFPSANRFVLRMPTALHETFIANIVEEIQIQLKSIQGPAASFAKKISSRGSTSIKFRDEEYGKHDPDAQFQYLEAPYPGVVIEVSYSQKRKDLARLADDYILGSDSDIRAVVGLDIEYSANKEATLSVWRPNIETNDAGEKELVAQQTITNQVFRDSDGKPSVSRTGGLQLRLRDFTTEDLAQPNGRLRDPIFISANTLCSFLENAERNASVATQQTSIITSAKPWVRKRRRERTPPEELKHNDEKRFRVDENRAVDQATKDDSSYKTGSTSDTESN</sequence>